<evidence type="ECO:0000313" key="3">
    <source>
        <dbReference type="Proteomes" id="UP000215335"/>
    </source>
</evidence>
<name>A0A232FLW1_9HYME</name>
<keyword evidence="1" id="KW-1133">Transmembrane helix</keyword>
<feature type="transmembrane region" description="Helical" evidence="1">
    <location>
        <begin position="87"/>
        <end position="112"/>
    </location>
</feature>
<organism evidence="2 3">
    <name type="scientific">Trichomalopsis sarcophagae</name>
    <dbReference type="NCBI Taxonomy" id="543379"/>
    <lineage>
        <taxon>Eukaryota</taxon>
        <taxon>Metazoa</taxon>
        <taxon>Ecdysozoa</taxon>
        <taxon>Arthropoda</taxon>
        <taxon>Hexapoda</taxon>
        <taxon>Insecta</taxon>
        <taxon>Pterygota</taxon>
        <taxon>Neoptera</taxon>
        <taxon>Endopterygota</taxon>
        <taxon>Hymenoptera</taxon>
        <taxon>Apocrita</taxon>
        <taxon>Proctotrupomorpha</taxon>
        <taxon>Chalcidoidea</taxon>
        <taxon>Pteromalidae</taxon>
        <taxon>Pteromalinae</taxon>
        <taxon>Trichomalopsis</taxon>
    </lineage>
</organism>
<reference evidence="2 3" key="1">
    <citation type="journal article" date="2017" name="Curr. Biol.">
        <title>The Evolution of Venom by Co-option of Single-Copy Genes.</title>
        <authorList>
            <person name="Martinson E.O."/>
            <person name="Mrinalini"/>
            <person name="Kelkar Y.D."/>
            <person name="Chang C.H."/>
            <person name="Werren J.H."/>
        </authorList>
    </citation>
    <scope>NUCLEOTIDE SEQUENCE [LARGE SCALE GENOMIC DNA]</scope>
    <source>
        <strain evidence="2 3">Alberta</strain>
        <tissue evidence="2">Whole body</tissue>
    </source>
</reference>
<dbReference type="Proteomes" id="UP000215335">
    <property type="component" value="Unassembled WGS sequence"/>
</dbReference>
<accession>A0A232FLW1</accession>
<dbReference type="AlphaFoldDB" id="A0A232FLW1"/>
<evidence type="ECO:0000313" key="2">
    <source>
        <dbReference type="EMBL" id="OXU31500.1"/>
    </source>
</evidence>
<gene>
    <name evidence="2" type="ORF">TSAR_001032</name>
</gene>
<dbReference type="EMBL" id="NNAY01000053">
    <property type="protein sequence ID" value="OXU31500.1"/>
    <property type="molecule type" value="Genomic_DNA"/>
</dbReference>
<keyword evidence="3" id="KW-1185">Reference proteome</keyword>
<feature type="transmembrane region" description="Helical" evidence="1">
    <location>
        <begin position="28"/>
        <end position="46"/>
    </location>
</feature>
<protein>
    <submittedName>
        <fullName evidence="2">Uncharacterized protein</fullName>
    </submittedName>
</protein>
<sequence length="203" mass="23016">MNSALNQNNLPWNWNVYYFFFGKHEDDVWLLLSGFLLDCVVVSIPLPEDPLLFVMQLIMTLIGAYARRRYMYLDNLLFKEFASFLMLAIMFITGHQLLMSALTMLISAFLAIHATKRKPLVQESIETSLAVILFLTVIVFGTHPFTVIYAILTSVFSPFSVMLYLKLWTLTFEPEVKTTTSNGNETSFITSNDAAVAATNSTN</sequence>
<comment type="caution">
    <text evidence="2">The sequence shown here is derived from an EMBL/GenBank/DDBJ whole genome shotgun (WGS) entry which is preliminary data.</text>
</comment>
<proteinExistence type="predicted"/>
<keyword evidence="1" id="KW-0472">Membrane</keyword>
<feature type="transmembrane region" description="Helical" evidence="1">
    <location>
        <begin position="51"/>
        <end position="67"/>
    </location>
</feature>
<evidence type="ECO:0000256" key="1">
    <source>
        <dbReference type="SAM" id="Phobius"/>
    </source>
</evidence>
<keyword evidence="1" id="KW-0812">Transmembrane</keyword>